<dbReference type="EnsemblPlants" id="EMT32445">
    <property type="protein sequence ID" value="EMT32445"/>
    <property type="gene ID" value="F775_32284"/>
</dbReference>
<evidence type="ECO:0000313" key="1">
    <source>
        <dbReference type="EnsemblPlants" id="EMT32445"/>
    </source>
</evidence>
<name>M8C549_AEGTA</name>
<accession>M8C549</accession>
<sequence>MDLEQRCPELCLAAVLHPLQPGNGRIRLPCVRPLPLRLAGVQDIAGSATAGPPRPSFSCPSSWMPVSLQNPSLLGASAHTARVPHPRRTSPACGAPRPRRQASREPPRSAVNRPRSPHPDSVILDRISAPSRDPELARSFPLLEQQDKRPPGRDTVLQKRPPKSCISYLHNHALD</sequence>
<protein>
    <submittedName>
        <fullName evidence="1">Uncharacterized protein</fullName>
    </submittedName>
</protein>
<organism evidence="1">
    <name type="scientific">Aegilops tauschii</name>
    <name type="common">Tausch's goatgrass</name>
    <name type="synonym">Aegilops squarrosa</name>
    <dbReference type="NCBI Taxonomy" id="37682"/>
    <lineage>
        <taxon>Eukaryota</taxon>
        <taxon>Viridiplantae</taxon>
        <taxon>Streptophyta</taxon>
        <taxon>Embryophyta</taxon>
        <taxon>Tracheophyta</taxon>
        <taxon>Spermatophyta</taxon>
        <taxon>Magnoliopsida</taxon>
        <taxon>Liliopsida</taxon>
        <taxon>Poales</taxon>
        <taxon>Poaceae</taxon>
        <taxon>BOP clade</taxon>
        <taxon>Pooideae</taxon>
        <taxon>Triticodae</taxon>
        <taxon>Triticeae</taxon>
        <taxon>Triticinae</taxon>
        <taxon>Aegilops</taxon>
    </lineage>
</organism>
<reference evidence="1" key="1">
    <citation type="submission" date="2015-06" db="UniProtKB">
        <authorList>
            <consortium name="EnsemblPlants"/>
        </authorList>
    </citation>
    <scope>IDENTIFICATION</scope>
</reference>
<proteinExistence type="predicted"/>
<dbReference type="AlphaFoldDB" id="M8C549"/>